<sequence>MLNSVLRLSEVIPDGPTRSGQAARMLTPGAITSGFRISGDSGLGPRAENDATTGAGLTPSLVPLNIIVAVGGDCDFDDEVMYLRISSPAEAPTEVAGNTWQSATNPSPSDTTLARIIPIPPDF</sequence>
<comment type="caution">
    <text evidence="1">The sequence shown here is derived from an EMBL/GenBank/DDBJ whole genome shotgun (WGS) entry which is preliminary data.</text>
</comment>
<dbReference type="EMBL" id="JAATIQ010000021">
    <property type="protein sequence ID" value="KAF4399401.1"/>
    <property type="molecule type" value="Genomic_DNA"/>
</dbReference>
<evidence type="ECO:0000313" key="1">
    <source>
        <dbReference type="EMBL" id="KAF4399401.1"/>
    </source>
</evidence>
<keyword evidence="2" id="KW-1185">Reference proteome</keyword>
<protein>
    <submittedName>
        <fullName evidence="1">Uncharacterized protein</fullName>
    </submittedName>
</protein>
<reference evidence="1 2" key="1">
    <citation type="journal article" date="2020" name="bioRxiv">
        <title>Sequence and annotation of 42 cannabis genomes reveals extensive copy number variation in cannabinoid synthesis and pathogen resistance genes.</title>
        <authorList>
            <person name="Mckernan K.J."/>
            <person name="Helbert Y."/>
            <person name="Kane L.T."/>
            <person name="Ebling H."/>
            <person name="Zhang L."/>
            <person name="Liu B."/>
            <person name="Eaton Z."/>
            <person name="Mclaughlin S."/>
            <person name="Kingan S."/>
            <person name="Baybayan P."/>
            <person name="Concepcion G."/>
            <person name="Jordan M."/>
            <person name="Riva A."/>
            <person name="Barbazuk W."/>
            <person name="Harkins T."/>
        </authorList>
    </citation>
    <scope>NUCLEOTIDE SEQUENCE [LARGE SCALE GENOMIC DNA]</scope>
    <source>
        <strain evidence="2">cv. Jamaican Lion 4</strain>
        <tissue evidence="1">Leaf</tissue>
    </source>
</reference>
<dbReference type="AlphaFoldDB" id="A0A7J6HX72"/>
<evidence type="ECO:0000313" key="2">
    <source>
        <dbReference type="Proteomes" id="UP000583929"/>
    </source>
</evidence>
<dbReference type="Proteomes" id="UP000583929">
    <property type="component" value="Unassembled WGS sequence"/>
</dbReference>
<gene>
    <name evidence="1" type="ORF">G4B88_022484</name>
</gene>
<organism evidence="1 2">
    <name type="scientific">Cannabis sativa</name>
    <name type="common">Hemp</name>
    <name type="synonym">Marijuana</name>
    <dbReference type="NCBI Taxonomy" id="3483"/>
    <lineage>
        <taxon>Eukaryota</taxon>
        <taxon>Viridiplantae</taxon>
        <taxon>Streptophyta</taxon>
        <taxon>Embryophyta</taxon>
        <taxon>Tracheophyta</taxon>
        <taxon>Spermatophyta</taxon>
        <taxon>Magnoliopsida</taxon>
        <taxon>eudicotyledons</taxon>
        <taxon>Gunneridae</taxon>
        <taxon>Pentapetalae</taxon>
        <taxon>rosids</taxon>
        <taxon>fabids</taxon>
        <taxon>Rosales</taxon>
        <taxon>Cannabaceae</taxon>
        <taxon>Cannabis</taxon>
    </lineage>
</organism>
<accession>A0A7J6HX72</accession>
<name>A0A7J6HX72_CANSA</name>
<proteinExistence type="predicted"/>